<dbReference type="Gene3D" id="2.40.420.20">
    <property type="match status" value="1"/>
</dbReference>
<evidence type="ECO:0000313" key="9">
    <source>
        <dbReference type="EMBL" id="BDG08912.1"/>
    </source>
</evidence>
<proteinExistence type="inferred from homology"/>
<dbReference type="PROSITE" id="PS51257">
    <property type="entry name" value="PROKAR_LIPOPROTEIN"/>
    <property type="match status" value="1"/>
</dbReference>
<dbReference type="InterPro" id="IPR058648">
    <property type="entry name" value="HH_CzcB-like"/>
</dbReference>
<dbReference type="NCBIfam" id="TIGR01730">
    <property type="entry name" value="RND_mfp"/>
    <property type="match status" value="1"/>
</dbReference>
<dbReference type="EMBL" id="AP025592">
    <property type="protein sequence ID" value="BDG08912.1"/>
    <property type="molecule type" value="Genomic_DNA"/>
</dbReference>
<keyword evidence="2" id="KW-0813">Transport</keyword>
<dbReference type="Pfam" id="PF25954">
    <property type="entry name" value="Beta-barrel_RND_2"/>
    <property type="match status" value="1"/>
</dbReference>
<protein>
    <submittedName>
        <fullName evidence="9">RND transporter</fullName>
    </submittedName>
</protein>
<gene>
    <name evidence="9" type="ORF">AMPC_20250</name>
</gene>
<dbReference type="Pfam" id="PF25893">
    <property type="entry name" value="HH_CzcB"/>
    <property type="match status" value="1"/>
</dbReference>
<dbReference type="PANTHER" id="PTHR30097">
    <property type="entry name" value="CATION EFFLUX SYSTEM PROTEIN CUSB"/>
    <property type="match status" value="1"/>
</dbReference>
<evidence type="ECO:0000259" key="8">
    <source>
        <dbReference type="Pfam" id="PF25975"/>
    </source>
</evidence>
<feature type="domain" description="CzcB-like C-terminal circularly permuted SH3-like" evidence="8">
    <location>
        <begin position="303"/>
        <end position="364"/>
    </location>
</feature>
<organism evidence="9 10">
    <name type="scientific">Anaeromyxobacter paludicola</name>
    <dbReference type="NCBI Taxonomy" id="2918171"/>
    <lineage>
        <taxon>Bacteria</taxon>
        <taxon>Pseudomonadati</taxon>
        <taxon>Myxococcota</taxon>
        <taxon>Myxococcia</taxon>
        <taxon>Myxococcales</taxon>
        <taxon>Cystobacterineae</taxon>
        <taxon>Anaeromyxobacteraceae</taxon>
        <taxon>Anaeromyxobacter</taxon>
    </lineage>
</organism>
<dbReference type="Proteomes" id="UP001162734">
    <property type="component" value="Chromosome"/>
</dbReference>
<keyword evidence="10" id="KW-1185">Reference proteome</keyword>
<feature type="coiled-coil region" evidence="3">
    <location>
        <begin position="107"/>
        <end position="134"/>
    </location>
</feature>
<dbReference type="Gene3D" id="1.10.287.470">
    <property type="entry name" value="Helix hairpin bin"/>
    <property type="match status" value="1"/>
</dbReference>
<dbReference type="Pfam" id="PF25973">
    <property type="entry name" value="BSH_CzcB"/>
    <property type="match status" value="1"/>
</dbReference>
<keyword evidence="3" id="KW-0175">Coiled coil</keyword>
<dbReference type="InterPro" id="IPR006143">
    <property type="entry name" value="RND_pump_MFP"/>
</dbReference>
<sequence length="373" mass="38949">MTRQSLLALAATLSACSRAASAPAGAPPPPGPGVLELRAVPAYVRVAPVEVSRDGGLATATGRVGFDEDHTSRVGSPLSGRVVELQARPGDRVRRGQPLLAIASPDAESAVADLVAAEADLTAARKNLERSRRLFADQAVPYKDVLQAETDATKAEAARSRARSRLEVLGIDPAVGAHRSRFVLRAPLDGVVVERAAMPGMEVRADSGAPLVTVADLRRLWVQADVYERDLGLASVGQRAAVTVPAFPGETFAGTVTHIGDLVDPQTRTVKVRVEVENPSQRLKPEMFARVTLIGRPGAPAGLTVPADAILSDGQASAVIVAVSPGRFQKRPVALGPEQDGRIRVLSGLSPGDQVVVDGGLYLKAELEAGGAR</sequence>
<evidence type="ECO:0000259" key="6">
    <source>
        <dbReference type="Pfam" id="PF25954"/>
    </source>
</evidence>
<dbReference type="Pfam" id="PF25975">
    <property type="entry name" value="CzcB_C"/>
    <property type="match status" value="1"/>
</dbReference>
<dbReference type="InterPro" id="IPR051909">
    <property type="entry name" value="MFP_Cation_Efflux"/>
</dbReference>
<evidence type="ECO:0000256" key="4">
    <source>
        <dbReference type="SAM" id="SignalP"/>
    </source>
</evidence>
<reference evidence="10" key="1">
    <citation type="journal article" date="2022" name="Int. J. Syst. Evol. Microbiol.">
        <title>Anaeromyxobacter oryzae sp. nov., Anaeromyxobacter diazotrophicus sp. nov. and Anaeromyxobacter paludicola sp. nov., isolated from paddy soils.</title>
        <authorList>
            <person name="Itoh H."/>
            <person name="Xu Z."/>
            <person name="Mise K."/>
            <person name="Masuda Y."/>
            <person name="Ushijima N."/>
            <person name="Hayakawa C."/>
            <person name="Shiratori Y."/>
            <person name="Senoo K."/>
        </authorList>
    </citation>
    <scope>NUCLEOTIDE SEQUENCE [LARGE SCALE GENOMIC DNA]</scope>
    <source>
        <strain evidence="10">Red630</strain>
    </source>
</reference>
<feature type="chain" id="PRO_5045831011" evidence="4">
    <location>
        <begin position="20"/>
        <end position="373"/>
    </location>
</feature>
<dbReference type="InterPro" id="IPR058647">
    <property type="entry name" value="BSH_CzcB-like"/>
</dbReference>
<dbReference type="Gene3D" id="2.40.30.170">
    <property type="match status" value="1"/>
</dbReference>
<dbReference type="InterPro" id="IPR058649">
    <property type="entry name" value="CzcB_C"/>
</dbReference>
<evidence type="ECO:0000256" key="3">
    <source>
        <dbReference type="SAM" id="Coils"/>
    </source>
</evidence>
<feature type="domain" description="CzcB-like barrel-sandwich hybrid" evidence="7">
    <location>
        <begin position="71"/>
        <end position="216"/>
    </location>
</feature>
<feature type="domain" description="CusB-like beta-barrel" evidence="6">
    <location>
        <begin position="220"/>
        <end position="294"/>
    </location>
</feature>
<evidence type="ECO:0000256" key="1">
    <source>
        <dbReference type="ARBA" id="ARBA00009477"/>
    </source>
</evidence>
<dbReference type="PANTHER" id="PTHR30097:SF4">
    <property type="entry name" value="SLR6042 PROTEIN"/>
    <property type="match status" value="1"/>
</dbReference>
<evidence type="ECO:0000259" key="7">
    <source>
        <dbReference type="Pfam" id="PF25973"/>
    </source>
</evidence>
<evidence type="ECO:0000259" key="5">
    <source>
        <dbReference type="Pfam" id="PF25893"/>
    </source>
</evidence>
<accession>A0ABN6N6U2</accession>
<keyword evidence="4" id="KW-0732">Signal</keyword>
<evidence type="ECO:0000256" key="2">
    <source>
        <dbReference type="ARBA" id="ARBA00022448"/>
    </source>
</evidence>
<name>A0ABN6N6U2_9BACT</name>
<dbReference type="SUPFAM" id="SSF111369">
    <property type="entry name" value="HlyD-like secretion proteins"/>
    <property type="match status" value="1"/>
</dbReference>
<evidence type="ECO:0000313" key="10">
    <source>
        <dbReference type="Proteomes" id="UP001162734"/>
    </source>
</evidence>
<dbReference type="RefSeq" id="WP_248346228.1">
    <property type="nucleotide sequence ID" value="NZ_AP025592.1"/>
</dbReference>
<comment type="similarity">
    <text evidence="1">Belongs to the membrane fusion protein (MFP) (TC 8.A.1) family.</text>
</comment>
<dbReference type="InterPro" id="IPR058792">
    <property type="entry name" value="Beta-barrel_RND_2"/>
</dbReference>
<feature type="signal peptide" evidence="4">
    <location>
        <begin position="1"/>
        <end position="19"/>
    </location>
</feature>
<feature type="domain" description="CzcB-like alpha-helical hairpin" evidence="5">
    <location>
        <begin position="112"/>
        <end position="167"/>
    </location>
</feature>